<keyword evidence="2" id="KW-0540">Nuclease</keyword>
<dbReference type="EMBL" id="JADEXS010000113">
    <property type="protein sequence ID" value="MBE9022891.1"/>
    <property type="molecule type" value="Genomic_DNA"/>
</dbReference>
<dbReference type="CDD" id="cd06260">
    <property type="entry name" value="DUF820-like"/>
    <property type="match status" value="1"/>
</dbReference>
<dbReference type="InterPro" id="IPR011335">
    <property type="entry name" value="Restrct_endonuc-II-like"/>
</dbReference>
<dbReference type="Pfam" id="PF05685">
    <property type="entry name" value="Uma2"/>
    <property type="match status" value="1"/>
</dbReference>
<dbReference type="AlphaFoldDB" id="A0A8J7DA53"/>
<keyword evidence="3" id="KW-1185">Reference proteome</keyword>
<dbReference type="Proteomes" id="UP000622533">
    <property type="component" value="Unassembled WGS sequence"/>
</dbReference>
<accession>A0A8J7DA53</accession>
<keyword evidence="2" id="KW-0255">Endonuclease</keyword>
<dbReference type="PANTHER" id="PTHR47152:SF4">
    <property type="entry name" value="SLR0445 PROTEIN"/>
    <property type="match status" value="1"/>
</dbReference>
<comment type="caution">
    <text evidence="2">The sequence shown here is derived from an EMBL/GenBank/DDBJ whole genome shotgun (WGS) entry which is preliminary data.</text>
</comment>
<dbReference type="SUPFAM" id="SSF52980">
    <property type="entry name" value="Restriction endonuclease-like"/>
    <property type="match status" value="1"/>
</dbReference>
<dbReference type="Gene3D" id="3.90.1570.10">
    <property type="entry name" value="tt1808, chain A"/>
    <property type="match status" value="1"/>
</dbReference>
<sequence length="195" mass="22459">MTQTLENAVNLPEEQRFFRGGLSWEKFKAIQASFENVPGVRLFYCQGVLEIVTIGKPHEAIKCLIGLLLGQYFLEQGIEFFPSGSFSQIIPEIVEYQADLSYCFGTDKPIPDLCIEVVITSGSPIKLQKYKLMQVPEVWFWEDGTFEVYCLREQEYDKVVQSELFPELDLSRLNRCLLLSSPLEALREFRQGIQE</sequence>
<evidence type="ECO:0000313" key="2">
    <source>
        <dbReference type="EMBL" id="MBE9022891.1"/>
    </source>
</evidence>
<evidence type="ECO:0000313" key="3">
    <source>
        <dbReference type="Proteomes" id="UP000622533"/>
    </source>
</evidence>
<organism evidence="2 3">
    <name type="scientific">Desmonostoc muscorum LEGE 12446</name>
    <dbReference type="NCBI Taxonomy" id="1828758"/>
    <lineage>
        <taxon>Bacteria</taxon>
        <taxon>Bacillati</taxon>
        <taxon>Cyanobacteriota</taxon>
        <taxon>Cyanophyceae</taxon>
        <taxon>Nostocales</taxon>
        <taxon>Nostocaceae</taxon>
        <taxon>Desmonostoc</taxon>
    </lineage>
</organism>
<dbReference type="RefSeq" id="WP_193916053.1">
    <property type="nucleotide sequence ID" value="NZ_JADEXS020000001.1"/>
</dbReference>
<dbReference type="PANTHER" id="PTHR47152">
    <property type="entry name" value="SLR2084 PROTEIN-RELATED"/>
    <property type="match status" value="1"/>
</dbReference>
<evidence type="ECO:0000259" key="1">
    <source>
        <dbReference type="Pfam" id="PF05685"/>
    </source>
</evidence>
<dbReference type="InterPro" id="IPR012296">
    <property type="entry name" value="Nuclease_put_TT1808"/>
</dbReference>
<gene>
    <name evidence="2" type="ORF">IQ276_10735</name>
</gene>
<reference evidence="2" key="1">
    <citation type="submission" date="2020-10" db="EMBL/GenBank/DDBJ databases">
        <authorList>
            <person name="Castelo-Branco R."/>
            <person name="Eusebio N."/>
            <person name="Adriana R."/>
            <person name="Vieira A."/>
            <person name="Brugerolle De Fraissinette N."/>
            <person name="Rezende De Castro R."/>
            <person name="Schneider M.P."/>
            <person name="Vasconcelos V."/>
            <person name="Leao P.N."/>
        </authorList>
    </citation>
    <scope>NUCLEOTIDE SEQUENCE</scope>
    <source>
        <strain evidence="2">LEGE 12446</strain>
    </source>
</reference>
<name>A0A8J7DA53_DESMC</name>
<keyword evidence="2" id="KW-0378">Hydrolase</keyword>
<protein>
    <submittedName>
        <fullName evidence="2">Uma2 family endonuclease</fullName>
    </submittedName>
</protein>
<dbReference type="GO" id="GO:0004519">
    <property type="term" value="F:endonuclease activity"/>
    <property type="evidence" value="ECO:0007669"/>
    <property type="project" value="UniProtKB-KW"/>
</dbReference>
<dbReference type="InterPro" id="IPR008538">
    <property type="entry name" value="Uma2"/>
</dbReference>
<feature type="domain" description="Putative restriction endonuclease" evidence="1">
    <location>
        <begin position="24"/>
        <end position="170"/>
    </location>
</feature>
<proteinExistence type="predicted"/>